<evidence type="ECO:0000259" key="1">
    <source>
        <dbReference type="Pfam" id="PF25273"/>
    </source>
</evidence>
<dbReference type="PANTHER" id="PTHR34415">
    <property type="entry name" value="INTEGRASE CATALYTIC DOMAIN-CONTAINING PROTEIN"/>
    <property type="match status" value="1"/>
</dbReference>
<dbReference type="Pfam" id="PF25273">
    <property type="entry name" value="DUF7869"/>
    <property type="match status" value="1"/>
</dbReference>
<reference evidence="3" key="1">
    <citation type="submission" date="2025-08" db="UniProtKB">
        <authorList>
            <consortium name="RefSeq"/>
        </authorList>
    </citation>
    <scope>IDENTIFICATION</scope>
    <source>
        <tissue evidence="3">Tentacle</tissue>
    </source>
</reference>
<dbReference type="OrthoDB" id="5986738at2759"/>
<dbReference type="Proteomes" id="UP000515163">
    <property type="component" value="Unplaced"/>
</dbReference>
<feature type="domain" description="DUF7869" evidence="1">
    <location>
        <begin position="86"/>
        <end position="239"/>
    </location>
</feature>
<protein>
    <submittedName>
        <fullName evidence="3">Uncharacterized protein LOC116290781</fullName>
    </submittedName>
</protein>
<dbReference type="KEGG" id="aten:116290781"/>
<name>A0A6P8HM73_ACTTE</name>
<sequence length="305" mass="34562">MKACISNCKEAMKGSDINLLSGNPSCSFEGTVHYSYDYAQQAHIPSNPQQPGPIYFKVPRKCGLFGICFEGIPRQVNYLIDKAVDTGKGANTVISCVHDFFTSHGAGETNVQVHADNCGGQNKNNYVIWYYCLRVLCGQHHSILYSFLIAGHTKFSPDWCFGLLKQSFRRRYVSSLFDSLEAVDKSTVSGVNIGKLCGLHDGNVLVPVYDWVSFFKQYFKKIKGISKFHHFRFSKEHPGVVYCRKLIDSPEIKHQVLKDLSIKPPYRLPEIIIPRGLDGDRRQYLYNEIREFCRPGTEDMIASVP</sequence>
<gene>
    <name evidence="3" type="primary">LOC116290781</name>
</gene>
<keyword evidence="2" id="KW-1185">Reference proteome</keyword>
<organism evidence="2 3">
    <name type="scientific">Actinia tenebrosa</name>
    <name type="common">Australian red waratah sea anemone</name>
    <dbReference type="NCBI Taxonomy" id="6105"/>
    <lineage>
        <taxon>Eukaryota</taxon>
        <taxon>Metazoa</taxon>
        <taxon>Cnidaria</taxon>
        <taxon>Anthozoa</taxon>
        <taxon>Hexacorallia</taxon>
        <taxon>Actiniaria</taxon>
        <taxon>Actiniidae</taxon>
        <taxon>Actinia</taxon>
    </lineage>
</organism>
<dbReference type="RefSeq" id="XP_031553742.1">
    <property type="nucleotide sequence ID" value="XM_031697882.1"/>
</dbReference>
<dbReference type="AlphaFoldDB" id="A0A6P8HM73"/>
<dbReference type="InterPro" id="IPR057191">
    <property type="entry name" value="DUF7869"/>
</dbReference>
<proteinExistence type="predicted"/>
<dbReference type="GeneID" id="116290781"/>
<dbReference type="PANTHER" id="PTHR34415:SF1">
    <property type="entry name" value="INTEGRASE CATALYTIC DOMAIN-CONTAINING PROTEIN"/>
    <property type="match status" value="1"/>
</dbReference>
<dbReference type="InParanoid" id="A0A6P8HM73"/>
<evidence type="ECO:0000313" key="2">
    <source>
        <dbReference type="Proteomes" id="UP000515163"/>
    </source>
</evidence>
<evidence type="ECO:0000313" key="3">
    <source>
        <dbReference type="RefSeq" id="XP_031553742.1"/>
    </source>
</evidence>
<accession>A0A6P8HM73</accession>